<accession>A0A0F9SZ29</accession>
<dbReference type="EMBL" id="LAZR01000330">
    <property type="protein sequence ID" value="KKN74205.1"/>
    <property type="molecule type" value="Genomic_DNA"/>
</dbReference>
<proteinExistence type="predicted"/>
<sequence>MRKITMTEEEKISILKQNVHAACDRIILGMESIKKLDVEESIKKVKITALFK</sequence>
<dbReference type="AlphaFoldDB" id="A0A0F9SZ29"/>
<comment type="caution">
    <text evidence="1">The sequence shown here is derived from an EMBL/GenBank/DDBJ whole genome shotgun (WGS) entry which is preliminary data.</text>
</comment>
<name>A0A0F9SZ29_9ZZZZ</name>
<evidence type="ECO:0000313" key="1">
    <source>
        <dbReference type="EMBL" id="KKN74205.1"/>
    </source>
</evidence>
<gene>
    <name evidence="1" type="ORF">LCGC14_0392910</name>
</gene>
<protein>
    <submittedName>
        <fullName evidence="1">Uncharacterized protein</fullName>
    </submittedName>
</protein>
<reference evidence="1" key="1">
    <citation type="journal article" date="2015" name="Nature">
        <title>Complex archaea that bridge the gap between prokaryotes and eukaryotes.</title>
        <authorList>
            <person name="Spang A."/>
            <person name="Saw J.H."/>
            <person name="Jorgensen S.L."/>
            <person name="Zaremba-Niedzwiedzka K."/>
            <person name="Martijn J."/>
            <person name="Lind A.E."/>
            <person name="van Eijk R."/>
            <person name="Schleper C."/>
            <person name="Guy L."/>
            <person name="Ettema T.J."/>
        </authorList>
    </citation>
    <scope>NUCLEOTIDE SEQUENCE</scope>
</reference>
<organism evidence="1">
    <name type="scientific">marine sediment metagenome</name>
    <dbReference type="NCBI Taxonomy" id="412755"/>
    <lineage>
        <taxon>unclassified sequences</taxon>
        <taxon>metagenomes</taxon>
        <taxon>ecological metagenomes</taxon>
    </lineage>
</organism>